<dbReference type="RefSeq" id="WP_035763267.1">
    <property type="nucleotide sequence ID" value="NZ_AP019716.1"/>
</dbReference>
<dbReference type="InterPro" id="IPR018540">
    <property type="entry name" value="Spo0E-like"/>
</dbReference>
<dbReference type="InterPro" id="IPR025847">
    <property type="entry name" value="MEDS_domain"/>
</dbReference>
<dbReference type="Pfam" id="PF14417">
    <property type="entry name" value="MEDS"/>
    <property type="match status" value="1"/>
</dbReference>
<sequence>MREICDNCKINNRIEEYKEKLNSSIENRNGDLLDDEVVLSSQFLDNFVYKCVCCNKNIKHLSKLNLREVFGTHTTFYYYGEQHLLVNLYFYINEGIKNNELIYISMEEELYNKLLDFLISNNVSTENIKFKNVKELILGHKKGGFNGLVETAMGILGSSNMEKYNGLRWIGQPSFAIKGTSENDFLEMEEDLNKFIKNMNAALLCIYDAYDYMHKGKIINKKVIEESFKTHSFVLNNYVS</sequence>
<evidence type="ECO:0000259" key="1">
    <source>
        <dbReference type="Pfam" id="PF14417"/>
    </source>
</evidence>
<dbReference type="EMBL" id="CP040626">
    <property type="protein sequence ID" value="QMW89817.1"/>
    <property type="molecule type" value="Genomic_DNA"/>
</dbReference>
<name>A0AAP9UD40_CLOBU</name>
<dbReference type="Pfam" id="PF09388">
    <property type="entry name" value="SpoOE-like"/>
    <property type="match status" value="1"/>
</dbReference>
<dbReference type="GO" id="GO:0043937">
    <property type="term" value="P:regulation of sporulation"/>
    <property type="evidence" value="ECO:0007669"/>
    <property type="project" value="InterPro"/>
</dbReference>
<feature type="domain" description="MEDS" evidence="1">
    <location>
        <begin position="72"/>
        <end position="231"/>
    </location>
</feature>
<dbReference type="SUPFAM" id="SSF140500">
    <property type="entry name" value="BAS1536-like"/>
    <property type="match status" value="1"/>
</dbReference>
<reference evidence="2 3" key="1">
    <citation type="submission" date="2019-05" db="EMBL/GenBank/DDBJ databases">
        <authorList>
            <person name="Schori C."/>
            <person name="Ahrens C."/>
        </authorList>
    </citation>
    <scope>NUCLEOTIDE SEQUENCE [LARGE SCALE GENOMIC DNA]</scope>
    <source>
        <strain evidence="2 3">DSM 10702</strain>
    </source>
</reference>
<protein>
    <submittedName>
        <fullName evidence="2">Spo0E family sporulation regulatory protein-aspartic acid phosphatase</fullName>
    </submittedName>
</protein>
<proteinExistence type="predicted"/>
<accession>A0AAP9UD40</accession>
<gene>
    <name evidence="2" type="ORF">FF104_02325</name>
</gene>
<evidence type="ECO:0000313" key="2">
    <source>
        <dbReference type="EMBL" id="QMW89817.1"/>
    </source>
</evidence>
<evidence type="ECO:0000313" key="3">
    <source>
        <dbReference type="Proteomes" id="UP000515243"/>
    </source>
</evidence>
<dbReference type="GeneID" id="92942956"/>
<organism evidence="2 3">
    <name type="scientific">Clostridium butyricum</name>
    <dbReference type="NCBI Taxonomy" id="1492"/>
    <lineage>
        <taxon>Bacteria</taxon>
        <taxon>Bacillati</taxon>
        <taxon>Bacillota</taxon>
        <taxon>Clostridia</taxon>
        <taxon>Eubacteriales</taxon>
        <taxon>Clostridiaceae</taxon>
        <taxon>Clostridium</taxon>
    </lineage>
</organism>
<dbReference type="InterPro" id="IPR037208">
    <property type="entry name" value="Spo0E-like_sf"/>
</dbReference>
<dbReference type="Proteomes" id="UP000515243">
    <property type="component" value="Chromosome 1"/>
</dbReference>
<dbReference type="AlphaFoldDB" id="A0AAP9UD40"/>